<dbReference type="CDD" id="cd14279">
    <property type="entry name" value="CUE"/>
    <property type="match status" value="2"/>
</dbReference>
<evidence type="ECO:0000256" key="2">
    <source>
        <dbReference type="ARBA" id="ARBA00004286"/>
    </source>
</evidence>
<dbReference type="InterPro" id="IPR003892">
    <property type="entry name" value="CUE"/>
</dbReference>
<dbReference type="InterPro" id="IPR014001">
    <property type="entry name" value="Helicase_ATP-bd"/>
</dbReference>
<dbReference type="GO" id="GO:0006281">
    <property type="term" value="P:DNA repair"/>
    <property type="evidence" value="ECO:0007669"/>
    <property type="project" value="UniProtKB-KW"/>
</dbReference>
<keyword evidence="14" id="KW-0539">Nucleus</keyword>
<comment type="similarity">
    <text evidence="3">Belongs to the SNF2/RAD54 helicase family.</text>
</comment>
<keyword evidence="9" id="KW-0347">Helicase</keyword>
<evidence type="ECO:0000259" key="17">
    <source>
        <dbReference type="PROSITE" id="PS51140"/>
    </source>
</evidence>
<evidence type="ECO:0000256" key="7">
    <source>
        <dbReference type="ARBA" id="ARBA00022763"/>
    </source>
</evidence>
<dbReference type="GO" id="GO:0016787">
    <property type="term" value="F:hydrolase activity"/>
    <property type="evidence" value="ECO:0007669"/>
    <property type="project" value="UniProtKB-KW"/>
</dbReference>
<dbReference type="AlphaFoldDB" id="X2ATS6"/>
<dbReference type="OrthoDB" id="448448at2759"/>
<dbReference type="InterPro" id="IPR027417">
    <property type="entry name" value="P-loop_NTPase"/>
</dbReference>
<dbReference type="EMBL" id="AMQN01000156">
    <property type="status" value="NOT_ANNOTATED_CDS"/>
    <property type="molecule type" value="Genomic_DNA"/>
</dbReference>
<dbReference type="GO" id="GO:0005524">
    <property type="term" value="F:ATP binding"/>
    <property type="evidence" value="ECO:0007669"/>
    <property type="project" value="UniProtKB-KW"/>
</dbReference>
<evidence type="ECO:0000256" key="11">
    <source>
        <dbReference type="ARBA" id="ARBA00022853"/>
    </source>
</evidence>
<dbReference type="CDD" id="cd17998">
    <property type="entry name" value="DEXHc_SMARCAD1"/>
    <property type="match status" value="1"/>
</dbReference>
<dbReference type="GO" id="GO:0005694">
    <property type="term" value="C:chromosome"/>
    <property type="evidence" value="ECO:0007669"/>
    <property type="project" value="UniProtKB-SubCell"/>
</dbReference>
<feature type="compositionally biased region" description="Acidic residues" evidence="16">
    <location>
        <begin position="316"/>
        <end position="327"/>
    </location>
</feature>
<dbReference type="Gene3D" id="3.40.50.300">
    <property type="entry name" value="P-loop containing nucleotide triphosphate hydrolases"/>
    <property type="match status" value="1"/>
</dbReference>
<dbReference type="InterPro" id="IPR000330">
    <property type="entry name" value="SNF2_N"/>
</dbReference>
<dbReference type="InterPro" id="IPR038718">
    <property type="entry name" value="SNF2-like_sf"/>
</dbReference>
<evidence type="ECO:0000313" key="21">
    <source>
        <dbReference type="Proteomes" id="UP000014760"/>
    </source>
</evidence>
<evidence type="ECO:0000256" key="9">
    <source>
        <dbReference type="ARBA" id="ARBA00022806"/>
    </source>
</evidence>
<dbReference type="GO" id="GO:0043130">
    <property type="term" value="F:ubiquitin binding"/>
    <property type="evidence" value="ECO:0007669"/>
    <property type="project" value="InterPro"/>
</dbReference>
<evidence type="ECO:0000256" key="10">
    <source>
        <dbReference type="ARBA" id="ARBA00022840"/>
    </source>
</evidence>
<evidence type="ECO:0000259" key="18">
    <source>
        <dbReference type="PROSITE" id="PS51192"/>
    </source>
</evidence>
<dbReference type="FunFam" id="3.40.50.10810:FF:000014">
    <property type="entry name" value="SWI/SNF-related matrix-associated actin-dependent regulator of chromatin subfamily A containing DEAD/H box 1"/>
    <property type="match status" value="1"/>
</dbReference>
<keyword evidence="7" id="KW-0227">DNA damage</keyword>
<dbReference type="PROSITE" id="PS51140">
    <property type="entry name" value="CUE"/>
    <property type="match status" value="1"/>
</dbReference>
<organism evidence="20 21">
    <name type="scientific">Capitella teleta</name>
    <name type="common">Polychaete worm</name>
    <dbReference type="NCBI Taxonomy" id="283909"/>
    <lineage>
        <taxon>Eukaryota</taxon>
        <taxon>Metazoa</taxon>
        <taxon>Spiralia</taxon>
        <taxon>Lophotrochozoa</taxon>
        <taxon>Annelida</taxon>
        <taxon>Polychaeta</taxon>
        <taxon>Sedentaria</taxon>
        <taxon>Scolecida</taxon>
        <taxon>Capitellidae</taxon>
        <taxon>Capitella</taxon>
    </lineage>
</organism>
<evidence type="ECO:0000256" key="16">
    <source>
        <dbReference type="SAM" id="MobiDB-lite"/>
    </source>
</evidence>
<dbReference type="PANTHER" id="PTHR10799">
    <property type="entry name" value="SNF2/RAD54 HELICASE FAMILY"/>
    <property type="match status" value="1"/>
</dbReference>
<dbReference type="InterPro" id="IPR001650">
    <property type="entry name" value="Helicase_C-like"/>
</dbReference>
<keyword evidence="13" id="KW-0234">DNA repair</keyword>
<feature type="compositionally biased region" description="Polar residues" evidence="16">
    <location>
        <begin position="46"/>
        <end position="62"/>
    </location>
</feature>
<dbReference type="GO" id="GO:0005634">
    <property type="term" value="C:nucleus"/>
    <property type="evidence" value="ECO:0007669"/>
    <property type="project" value="UniProtKB-SubCell"/>
</dbReference>
<keyword evidence="10" id="KW-0067">ATP-binding</keyword>
<dbReference type="HOGENOM" id="CLU_000315_16_3_1"/>
<dbReference type="GO" id="GO:0006325">
    <property type="term" value="P:chromatin organization"/>
    <property type="evidence" value="ECO:0007669"/>
    <property type="project" value="UniProtKB-KW"/>
</dbReference>
<dbReference type="InterPro" id="IPR049730">
    <property type="entry name" value="SNF2/RAD54-like_C"/>
</dbReference>
<keyword evidence="12" id="KW-0238">DNA-binding</keyword>
<dbReference type="OMA" id="MMLDVVE"/>
<evidence type="ECO:0000259" key="19">
    <source>
        <dbReference type="PROSITE" id="PS51194"/>
    </source>
</evidence>
<dbReference type="PROSITE" id="PS51192">
    <property type="entry name" value="HELICASE_ATP_BIND_1"/>
    <property type="match status" value="1"/>
</dbReference>
<feature type="domain" description="CUE" evidence="17">
    <location>
        <begin position="130"/>
        <end position="172"/>
    </location>
</feature>
<sequence>MSGIQGLLKYRYQKRSDSDTSKPSASVTAKATVTAKKFEDDVTSIPDSCESSCAESPTFSSKNRTKGKRPTLTAKRGAIVIESSDSEVDSPVKKTPSPWLSKDYGVKHLQNGQASNFLPFVRDNRQSEVGFQKRLSRLKEMFPTASSDVVKQAAEDYDDIEEAIDEVIRAQTAGSAPSGQKRRRIISMSSQESFEKTPPAKRAKPLPSFDDDGDTLEIVDDSFTDKKSDEKVAFLSEALPKVPLEVVKKTLEQYDMNEEKALLELQHYEPSGPSNVTTVPVHIVKLNDTKNMGSIKAYQLQRQQARMNGAQRHDEGSEEEEVEEEFEGGGRRRKKNKGGDDDDDDSGSEIESCEMDDQLLSFFNDGTIEELMCVKGCSKKKAECLIELRPYEDWDDLAAKFENCTKVTLPFTLITESRDIIKIRKTLRQLMHRMKLTPYQMVGLNWLSLMYKRKLDGILGDEMGLGKTIQTIAFLGHLLENGHKGPHVIIAPASTVDNWLRELRLWCPALNVVLYYGSQAERRDLRSELLDGSIGEFHVLLTTYTVATNSAEDRVLFKKLKFLYAIFDEGHMLKNMQSVRYKGLMKIWASRRLLLTGTPLQNNLIELMSLLSFAMPDMFVDQADQLKRIFQSITNRGKDENRGAYERDVIAQAKRILKPFFLRRLKSQVLQQLPDKISVIEKVSMSYEQQDLYDRLKEQFTNRLKDEGGSSTMKNGASMLMQLRKAANHQLLHRSIYDDSRLKLMSELMLNEPTHVDSNPDLIFEDMQPMSDFELHNLCNKYKSIRNFKLDLDLITDSGKFRYLDKVLKEKKKKGSRVLLFSQFTMLLDILEVYLTTRGHIFLRLDGTTPVAERQELIDQYNTDSEIFIFLLSTKAGGLGINLTAADSVIFHDIDFNPYNDKQAEDRCHRLGQTREVSVCKLISEGSVEEAILACAQAKLNLEEDVTGQARGGEDDEDLESKVDVASLLRGALNIR</sequence>
<dbReference type="GO" id="GO:0003677">
    <property type="term" value="F:DNA binding"/>
    <property type="evidence" value="ECO:0007669"/>
    <property type="project" value="UniProtKB-KW"/>
</dbReference>
<dbReference type="CDD" id="cd18793">
    <property type="entry name" value="SF2_C_SNF"/>
    <property type="match status" value="1"/>
</dbReference>
<dbReference type="SMART" id="SM00490">
    <property type="entry name" value="HELICc"/>
    <property type="match status" value="1"/>
</dbReference>
<reference evidence="21" key="1">
    <citation type="submission" date="2012-12" db="EMBL/GenBank/DDBJ databases">
        <authorList>
            <person name="Hellsten U."/>
            <person name="Grimwood J."/>
            <person name="Chapman J.A."/>
            <person name="Shapiro H."/>
            <person name="Aerts A."/>
            <person name="Otillar R.P."/>
            <person name="Terry A.Y."/>
            <person name="Boore J.L."/>
            <person name="Simakov O."/>
            <person name="Marletaz F."/>
            <person name="Cho S.-J."/>
            <person name="Edsinger-Gonzales E."/>
            <person name="Havlak P."/>
            <person name="Kuo D.-H."/>
            <person name="Larsson T."/>
            <person name="Lv J."/>
            <person name="Arendt D."/>
            <person name="Savage R."/>
            <person name="Osoegawa K."/>
            <person name="de Jong P."/>
            <person name="Lindberg D.R."/>
            <person name="Seaver E.C."/>
            <person name="Weisblat D.A."/>
            <person name="Putnam N.H."/>
            <person name="Grigoriev I.V."/>
            <person name="Rokhsar D.S."/>
        </authorList>
    </citation>
    <scope>NUCLEOTIDE SEQUENCE</scope>
    <source>
        <strain evidence="21">I ESC-2004</strain>
    </source>
</reference>
<comment type="catalytic activity">
    <reaction evidence="15">
        <text>ATP + H2O = ADP + phosphate + H(+)</text>
        <dbReference type="Rhea" id="RHEA:13065"/>
        <dbReference type="ChEBI" id="CHEBI:15377"/>
        <dbReference type="ChEBI" id="CHEBI:15378"/>
        <dbReference type="ChEBI" id="CHEBI:30616"/>
        <dbReference type="ChEBI" id="CHEBI:43474"/>
        <dbReference type="ChEBI" id="CHEBI:456216"/>
        <dbReference type="EC" id="3.6.4.12"/>
    </reaction>
    <physiologicalReaction direction="left-to-right" evidence="15">
        <dbReference type="Rhea" id="RHEA:13066"/>
    </physiologicalReaction>
</comment>
<evidence type="ECO:0000256" key="12">
    <source>
        <dbReference type="ARBA" id="ARBA00023125"/>
    </source>
</evidence>
<accession>X2ATS6</accession>
<evidence type="ECO:0000256" key="4">
    <source>
        <dbReference type="ARBA" id="ARBA00012551"/>
    </source>
</evidence>
<evidence type="ECO:0000256" key="3">
    <source>
        <dbReference type="ARBA" id="ARBA00007025"/>
    </source>
</evidence>
<feature type="region of interest" description="Disordered" evidence="16">
    <location>
        <begin position="300"/>
        <end position="350"/>
    </location>
</feature>
<dbReference type="SMART" id="SM00487">
    <property type="entry name" value="DEXDc"/>
    <property type="match status" value="1"/>
</dbReference>
<reference evidence="20" key="3">
    <citation type="submission" date="2015-06" db="UniProtKB">
        <authorList>
            <consortium name="EnsemblMetazoa"/>
        </authorList>
    </citation>
    <scope>IDENTIFICATION</scope>
</reference>
<evidence type="ECO:0000256" key="8">
    <source>
        <dbReference type="ARBA" id="ARBA00022801"/>
    </source>
</evidence>
<dbReference type="EnsemblMetazoa" id="CapteT222942">
    <property type="protein sequence ID" value="CapteP222942"/>
    <property type="gene ID" value="CapteG222942"/>
</dbReference>
<evidence type="ECO:0000256" key="14">
    <source>
        <dbReference type="ARBA" id="ARBA00023242"/>
    </source>
</evidence>
<dbReference type="EC" id="3.6.4.12" evidence="4"/>
<dbReference type="SUPFAM" id="SSF52540">
    <property type="entry name" value="P-loop containing nucleoside triphosphate hydrolases"/>
    <property type="match status" value="2"/>
</dbReference>
<dbReference type="Proteomes" id="UP000014760">
    <property type="component" value="Unassembled WGS sequence"/>
</dbReference>
<feature type="region of interest" description="Disordered" evidence="16">
    <location>
        <begin position="46"/>
        <end position="76"/>
    </location>
</feature>
<dbReference type="Gene3D" id="3.40.50.10810">
    <property type="entry name" value="Tandem AAA-ATPase domain"/>
    <property type="match status" value="1"/>
</dbReference>
<keyword evidence="8" id="KW-0378">Hydrolase</keyword>
<proteinExistence type="inferred from homology"/>
<feature type="domain" description="Helicase ATP-binding" evidence="18">
    <location>
        <begin position="448"/>
        <end position="617"/>
    </location>
</feature>
<dbReference type="Pfam" id="PF00271">
    <property type="entry name" value="Helicase_C"/>
    <property type="match status" value="1"/>
</dbReference>
<evidence type="ECO:0000256" key="15">
    <source>
        <dbReference type="ARBA" id="ARBA00048432"/>
    </source>
</evidence>
<dbReference type="GO" id="GO:0003678">
    <property type="term" value="F:DNA helicase activity"/>
    <property type="evidence" value="ECO:0007669"/>
    <property type="project" value="UniProtKB-EC"/>
</dbReference>
<feature type="region of interest" description="Disordered" evidence="16">
    <location>
        <begin position="169"/>
        <end position="215"/>
    </location>
</feature>
<evidence type="ECO:0000256" key="13">
    <source>
        <dbReference type="ARBA" id="ARBA00023204"/>
    </source>
</evidence>
<protein>
    <recommendedName>
        <fullName evidence="4">DNA helicase</fullName>
        <ecNumber evidence="4">3.6.4.12</ecNumber>
    </recommendedName>
</protein>
<name>X2ATS6_CAPTE</name>
<dbReference type="Pfam" id="PF00176">
    <property type="entry name" value="SNF2-rel_dom"/>
    <property type="match status" value="1"/>
</dbReference>
<keyword evidence="21" id="KW-1185">Reference proteome</keyword>
<evidence type="ECO:0000256" key="5">
    <source>
        <dbReference type="ARBA" id="ARBA00022454"/>
    </source>
</evidence>
<keyword evidence="6" id="KW-0547">Nucleotide-binding</keyword>
<feature type="domain" description="Helicase C-terminal" evidence="19">
    <location>
        <begin position="803"/>
        <end position="953"/>
    </location>
</feature>
<comment type="subcellular location">
    <subcellularLocation>
        <location evidence="2">Chromosome</location>
    </subcellularLocation>
    <subcellularLocation>
        <location evidence="1">Nucleus</location>
    </subcellularLocation>
</comment>
<feature type="compositionally biased region" description="Acidic residues" evidence="16">
    <location>
        <begin position="340"/>
        <end position="350"/>
    </location>
</feature>
<keyword evidence="5" id="KW-0158">Chromosome</keyword>
<evidence type="ECO:0000256" key="6">
    <source>
        <dbReference type="ARBA" id="ARBA00022741"/>
    </source>
</evidence>
<reference evidence="21" key="2">
    <citation type="journal article" date="2013" name="Nature">
        <title>Insights into bilaterian evolution from three spiralian genomes.</title>
        <authorList>
            <person name="Simakov O."/>
            <person name="Marletaz F."/>
            <person name="Cho S.J."/>
            <person name="Edsinger-Gonzales E."/>
            <person name="Havlak P."/>
            <person name="Hellsten U."/>
            <person name="Kuo D.H."/>
            <person name="Larsson T."/>
            <person name="Lv J."/>
            <person name="Arendt D."/>
            <person name="Savage R."/>
            <person name="Osoegawa K."/>
            <person name="de Jong P."/>
            <person name="Grimwood J."/>
            <person name="Chapman J.A."/>
            <person name="Shapiro H."/>
            <person name="Aerts A."/>
            <person name="Otillar R.P."/>
            <person name="Terry A.Y."/>
            <person name="Boore J.L."/>
            <person name="Grigoriev I.V."/>
            <person name="Lindberg D.R."/>
            <person name="Seaver E.C."/>
            <person name="Weisblat D.A."/>
            <person name="Putnam N.H."/>
            <person name="Rokhsar D.S."/>
        </authorList>
    </citation>
    <scope>NUCLEOTIDE SEQUENCE</scope>
    <source>
        <strain evidence="21">I ESC-2004</strain>
    </source>
</reference>
<evidence type="ECO:0000256" key="1">
    <source>
        <dbReference type="ARBA" id="ARBA00004123"/>
    </source>
</evidence>
<dbReference type="PROSITE" id="PS51194">
    <property type="entry name" value="HELICASE_CTER"/>
    <property type="match status" value="1"/>
</dbReference>
<keyword evidence="11" id="KW-0156">Chromatin regulator</keyword>
<evidence type="ECO:0000313" key="20">
    <source>
        <dbReference type="EnsemblMetazoa" id="CapteP222942"/>
    </source>
</evidence>